<evidence type="ECO:0000313" key="3">
    <source>
        <dbReference type="Proteomes" id="UP001138921"/>
    </source>
</evidence>
<name>A0A9X1D3Z3_9HYPH</name>
<evidence type="ECO:0000259" key="1">
    <source>
        <dbReference type="PROSITE" id="PS51186"/>
    </source>
</evidence>
<dbReference type="Proteomes" id="UP001138921">
    <property type="component" value="Unassembled WGS sequence"/>
</dbReference>
<dbReference type="GO" id="GO:0016747">
    <property type="term" value="F:acyltransferase activity, transferring groups other than amino-acyl groups"/>
    <property type="evidence" value="ECO:0007669"/>
    <property type="project" value="InterPro"/>
</dbReference>
<keyword evidence="3" id="KW-1185">Reference proteome</keyword>
<proteinExistence type="predicted"/>
<protein>
    <submittedName>
        <fullName evidence="2">GNAT family N-acetyltransferase</fullName>
    </submittedName>
</protein>
<dbReference type="InterPro" id="IPR000182">
    <property type="entry name" value="GNAT_dom"/>
</dbReference>
<evidence type="ECO:0000313" key="2">
    <source>
        <dbReference type="EMBL" id="MBT1154113.1"/>
    </source>
</evidence>
<dbReference type="AlphaFoldDB" id="A0A9X1D3Z3"/>
<organism evidence="2 3">
    <name type="scientific">Aminobacter anthyllidis</name>
    <dbReference type="NCBI Taxonomy" id="1035067"/>
    <lineage>
        <taxon>Bacteria</taxon>
        <taxon>Pseudomonadati</taxon>
        <taxon>Pseudomonadota</taxon>
        <taxon>Alphaproteobacteria</taxon>
        <taxon>Hyphomicrobiales</taxon>
        <taxon>Phyllobacteriaceae</taxon>
        <taxon>Aminobacter</taxon>
    </lineage>
</organism>
<accession>A0A9X1D3Z3</accession>
<reference evidence="2" key="1">
    <citation type="journal article" date="2021" name="Microorganisms">
        <title>Phylogenomic Reconstruction and Metabolic Potential of the Genus Aminobacter.</title>
        <authorList>
            <person name="Artuso I."/>
            <person name="Turrini P."/>
            <person name="Pirolo M."/>
            <person name="Lugli G.A."/>
            <person name="Ventura M."/>
            <person name="Visca P."/>
        </authorList>
    </citation>
    <scope>NUCLEOTIDE SEQUENCE</scope>
    <source>
        <strain evidence="2">LMG 26462</strain>
    </source>
</reference>
<comment type="caution">
    <text evidence="2">The sequence shown here is derived from an EMBL/GenBank/DDBJ whole genome shotgun (WGS) entry which is preliminary data.</text>
</comment>
<feature type="domain" description="N-acetyltransferase" evidence="1">
    <location>
        <begin position="1"/>
        <end position="145"/>
    </location>
</feature>
<sequence length="149" mass="16691">MSFRPFRRDDLATYAAWFDDEEVARRVSFPDADWFDYVMAPSSIAHAVVAVRTPSEAPLGVLQYDEEAEGGINLLIAVDPARRGQGFGKRILAAFVEHIDHSYTHIGGYIEDNNFASIACVERCGFIRQIEAPDDGFLFYRKLLGAKIS</sequence>
<dbReference type="PROSITE" id="PS51186">
    <property type="entry name" value="GNAT"/>
    <property type="match status" value="1"/>
</dbReference>
<dbReference type="Gene3D" id="3.40.630.30">
    <property type="match status" value="1"/>
</dbReference>
<gene>
    <name evidence="2" type="ORF">J1C56_00755</name>
</gene>
<dbReference type="RefSeq" id="WP_214385120.1">
    <property type="nucleotide sequence ID" value="NZ_JAFLWW010000001.1"/>
</dbReference>
<dbReference type="InterPro" id="IPR016181">
    <property type="entry name" value="Acyl_CoA_acyltransferase"/>
</dbReference>
<dbReference type="EMBL" id="JAFLWW010000001">
    <property type="protein sequence ID" value="MBT1154113.1"/>
    <property type="molecule type" value="Genomic_DNA"/>
</dbReference>
<reference evidence="2" key="2">
    <citation type="submission" date="2021-03" db="EMBL/GenBank/DDBJ databases">
        <authorList>
            <person name="Artuso I."/>
            <person name="Turrini P."/>
            <person name="Pirolo M."/>
            <person name="Lugli G.A."/>
            <person name="Ventura M."/>
            <person name="Visca P."/>
        </authorList>
    </citation>
    <scope>NUCLEOTIDE SEQUENCE</scope>
    <source>
        <strain evidence="2">LMG 26462</strain>
    </source>
</reference>
<dbReference type="SUPFAM" id="SSF55729">
    <property type="entry name" value="Acyl-CoA N-acyltransferases (Nat)"/>
    <property type="match status" value="1"/>
</dbReference>
<dbReference type="Pfam" id="PF13302">
    <property type="entry name" value="Acetyltransf_3"/>
    <property type="match status" value="1"/>
</dbReference>